<protein>
    <submittedName>
        <fullName evidence="1">Transposase</fullName>
    </submittedName>
</protein>
<gene>
    <name evidence="1" type="ORF">FNU79_14990</name>
</gene>
<name>A0A553UMK0_9DEIO</name>
<reference evidence="1 2" key="1">
    <citation type="submission" date="2019-07" db="EMBL/GenBank/DDBJ databases">
        <title>Deinococcus detaillus sp. nov., isolated from humus soil in Antarctica.</title>
        <authorList>
            <person name="Zhang K."/>
        </authorList>
    </citation>
    <scope>NUCLEOTIDE SEQUENCE [LARGE SCALE GENOMIC DNA]</scope>
    <source>
        <strain evidence="1 2">H1</strain>
    </source>
</reference>
<evidence type="ECO:0000313" key="2">
    <source>
        <dbReference type="Proteomes" id="UP000316092"/>
    </source>
</evidence>
<keyword evidence="2" id="KW-1185">Reference proteome</keyword>
<comment type="caution">
    <text evidence="1">The sequence shown here is derived from an EMBL/GenBank/DDBJ whole genome shotgun (WGS) entry which is preliminary data.</text>
</comment>
<accession>A0A553UMK0</accession>
<sequence>MLTTSTTLLTARLSAICKETAATLPWSQGPVEGVVNKIKLIKRQVYGRAGFCTLRSMVLFAFEHQS</sequence>
<proteinExistence type="predicted"/>
<dbReference type="OrthoDB" id="287363at2"/>
<dbReference type="AlphaFoldDB" id="A0A553UMK0"/>
<dbReference type="Proteomes" id="UP000316092">
    <property type="component" value="Unassembled WGS sequence"/>
</dbReference>
<dbReference type="EMBL" id="VKDB01000022">
    <property type="protein sequence ID" value="TSA81434.1"/>
    <property type="molecule type" value="Genomic_DNA"/>
</dbReference>
<organism evidence="1 2">
    <name type="scientific">Deinococcus detaillensis</name>
    <dbReference type="NCBI Taxonomy" id="2592048"/>
    <lineage>
        <taxon>Bacteria</taxon>
        <taxon>Thermotogati</taxon>
        <taxon>Deinococcota</taxon>
        <taxon>Deinococci</taxon>
        <taxon>Deinococcales</taxon>
        <taxon>Deinococcaceae</taxon>
        <taxon>Deinococcus</taxon>
    </lineage>
</organism>
<evidence type="ECO:0000313" key="1">
    <source>
        <dbReference type="EMBL" id="TSA81434.1"/>
    </source>
</evidence>